<accession>A0A097CSI8</accession>
<gene>
    <name evidence="2" type="ORF">VASRM7_377</name>
</gene>
<name>A0A097CSI8_9ACTN</name>
<organism evidence="2">
    <name type="scientific">Verrucosispora sp. MS100047</name>
    <dbReference type="NCBI Taxonomy" id="1410949"/>
    <lineage>
        <taxon>Bacteria</taxon>
        <taxon>Bacillati</taxon>
        <taxon>Actinomycetota</taxon>
        <taxon>Actinomycetes</taxon>
        <taxon>Micromonosporales</taxon>
        <taxon>Micromonosporaceae</taxon>
        <taxon>Micromonospora</taxon>
    </lineage>
</organism>
<evidence type="ECO:0000313" key="2">
    <source>
        <dbReference type="EMBL" id="AIS85616.1"/>
    </source>
</evidence>
<evidence type="ECO:0008006" key="3">
    <source>
        <dbReference type="Google" id="ProtNLM"/>
    </source>
</evidence>
<proteinExistence type="predicted"/>
<reference evidence="2" key="1">
    <citation type="submission" date="2013-11" db="EMBL/GenBank/DDBJ databases">
        <title>New antitubercular compounds from marine-derived Verrucosispora sp. MS100047.</title>
        <authorList>
            <person name="Huang P."/>
            <person name="Xie F."/>
            <person name="Wang Q."/>
            <person name="Wang J."/>
            <person name="Wang Q."/>
            <person name="Abdel-Mageed W.M."/>
            <person name="Liu M."/>
            <person name="Han J."/>
            <person name="Song F."/>
            <person name="Dai H."/>
            <person name="Liu X."/>
            <person name="Zhang L."/>
        </authorList>
    </citation>
    <scope>NUCLEOTIDE SEQUENCE</scope>
    <source>
        <strain evidence="2">MS100047</strain>
    </source>
</reference>
<feature type="compositionally biased region" description="Basic and acidic residues" evidence="1">
    <location>
        <begin position="156"/>
        <end position="169"/>
    </location>
</feature>
<dbReference type="Pfam" id="PF13826">
    <property type="entry name" value="Monooxy_af470-like"/>
    <property type="match status" value="1"/>
</dbReference>
<feature type="compositionally biased region" description="Low complexity" evidence="1">
    <location>
        <begin position="170"/>
        <end position="187"/>
    </location>
</feature>
<feature type="region of interest" description="Disordered" evidence="1">
    <location>
        <begin position="156"/>
        <end position="187"/>
    </location>
</feature>
<dbReference type="AlphaFoldDB" id="A0A097CSI8"/>
<sequence>MGNEPKQRPRMTAEIEGDFAVFITGMRINRYWKIHKWYPNFRDMRKILMALFSDPENGALCAHHAWTRRGPILIGYFRSVEQLERFANDPQQPHAEVWARYFKRMKNNGDVGVWHETFVVRSGEYEAVYDYMPSPTGLAMGTSHVPVERRGDLAVDRRATGARLAKERTAAQTAGDGKAAAGRTPSE</sequence>
<protein>
    <recommendedName>
        <fullName evidence="3">DUF4188 domain-containing protein</fullName>
    </recommendedName>
</protein>
<dbReference type="InterPro" id="IPR025444">
    <property type="entry name" value="Monooxy_af470"/>
</dbReference>
<dbReference type="EMBL" id="KF826669">
    <property type="protein sequence ID" value="AIS85616.1"/>
    <property type="molecule type" value="Genomic_DNA"/>
</dbReference>
<evidence type="ECO:0000256" key="1">
    <source>
        <dbReference type="SAM" id="MobiDB-lite"/>
    </source>
</evidence>